<feature type="binding site" evidence="8">
    <location>
        <position position="5"/>
    </location>
    <ligand>
        <name>Zn(2+)</name>
        <dbReference type="ChEBI" id="CHEBI:29105"/>
        <label>1</label>
    </ligand>
</feature>
<dbReference type="PANTHER" id="PTHR11239:SF12">
    <property type="entry name" value="DNA-DIRECTED RNA POLYMERASE III SUBUNIT RPC10"/>
    <property type="match status" value="1"/>
</dbReference>
<feature type="binding site" evidence="8">
    <location>
        <position position="104"/>
    </location>
    <ligand>
        <name>Zn(2+)</name>
        <dbReference type="ChEBI" id="CHEBI:29105"/>
        <label>2</label>
    </ligand>
</feature>
<dbReference type="GO" id="GO:0003899">
    <property type="term" value="F:DNA-directed RNA polymerase activity"/>
    <property type="evidence" value="ECO:0007669"/>
    <property type="project" value="InterPro"/>
</dbReference>
<dbReference type="WBParaSite" id="SVE_0417000.1">
    <property type="protein sequence ID" value="SVE_0417000.1"/>
    <property type="gene ID" value="SVE_0417000"/>
</dbReference>
<dbReference type="PROSITE" id="PS00466">
    <property type="entry name" value="ZF_TFIIS_1"/>
    <property type="match status" value="1"/>
</dbReference>
<comment type="function">
    <text evidence="7">DNA-dependent RNA polymerase catalyzes the transcription of DNA into RNA using the four ribonucleoside triphosphates as substrates.</text>
</comment>
<evidence type="ECO:0000259" key="11">
    <source>
        <dbReference type="PROSITE" id="PS51133"/>
    </source>
</evidence>
<evidence type="ECO:0000256" key="4">
    <source>
        <dbReference type="ARBA" id="ARBA00022771"/>
    </source>
</evidence>
<evidence type="ECO:0000256" key="3">
    <source>
        <dbReference type="ARBA" id="ARBA00022723"/>
    </source>
</evidence>
<evidence type="ECO:0000256" key="7">
    <source>
        <dbReference type="PIRNR" id="PIRNR005586"/>
    </source>
</evidence>
<keyword evidence="6 7" id="KW-0539">Nucleus</keyword>
<evidence type="ECO:0000256" key="9">
    <source>
        <dbReference type="PIRSR" id="PIRSR005586-2"/>
    </source>
</evidence>
<dbReference type="GO" id="GO:0005666">
    <property type="term" value="C:RNA polymerase III complex"/>
    <property type="evidence" value="ECO:0007669"/>
    <property type="project" value="TreeGrafter"/>
</dbReference>
<keyword evidence="7 10" id="KW-0804">Transcription</keyword>
<dbReference type="InterPro" id="IPR034014">
    <property type="entry name" value="Zn_ribbon_RPC11_C"/>
</dbReference>
<evidence type="ECO:0000256" key="2">
    <source>
        <dbReference type="ARBA" id="ARBA00022478"/>
    </source>
</evidence>
<proteinExistence type="inferred from homology"/>
<keyword evidence="3 8" id="KW-0479">Metal-binding</keyword>
<dbReference type="InterPro" id="IPR001529">
    <property type="entry name" value="Zn_ribbon_RPB9"/>
</dbReference>
<dbReference type="Pfam" id="PF01096">
    <property type="entry name" value="Zn_ribbon_TFIIS"/>
    <property type="match status" value="1"/>
</dbReference>
<evidence type="ECO:0000256" key="8">
    <source>
        <dbReference type="PIRSR" id="PIRSR005586-1"/>
    </source>
</evidence>
<keyword evidence="4 9" id="KW-0863">Zinc-finger</keyword>
<feature type="zinc finger region" description="C4-type" evidence="9">
    <location>
        <begin position="5"/>
        <end position="30"/>
    </location>
</feature>
<dbReference type="CDD" id="cd10509">
    <property type="entry name" value="Zn-ribbon_RPC11"/>
    <property type="match status" value="1"/>
</dbReference>
<feature type="binding site" evidence="8">
    <location>
        <position position="27"/>
    </location>
    <ligand>
        <name>Zn(2+)</name>
        <dbReference type="ChEBI" id="CHEBI:29105"/>
        <label>1</label>
    </ligand>
</feature>
<dbReference type="AlphaFoldDB" id="A0A0K0F5S8"/>
<dbReference type="STRING" id="75913.A0A0K0F5S8"/>
<organism evidence="12 13">
    <name type="scientific">Strongyloides venezuelensis</name>
    <name type="common">Threadworm</name>
    <dbReference type="NCBI Taxonomy" id="75913"/>
    <lineage>
        <taxon>Eukaryota</taxon>
        <taxon>Metazoa</taxon>
        <taxon>Ecdysozoa</taxon>
        <taxon>Nematoda</taxon>
        <taxon>Chromadorea</taxon>
        <taxon>Rhabditida</taxon>
        <taxon>Tylenchina</taxon>
        <taxon>Panagrolaimomorpha</taxon>
        <taxon>Strongyloidoidea</taxon>
        <taxon>Strongyloididae</taxon>
        <taxon>Strongyloides</taxon>
    </lineage>
</organism>
<dbReference type="PROSITE" id="PS51133">
    <property type="entry name" value="ZF_TFIIS_2"/>
    <property type="match status" value="1"/>
</dbReference>
<name>A0A0K0F5S8_STRVS</name>
<evidence type="ECO:0000313" key="12">
    <source>
        <dbReference type="Proteomes" id="UP000035680"/>
    </source>
</evidence>
<keyword evidence="5 8" id="KW-0862">Zinc</keyword>
<reference evidence="12" key="1">
    <citation type="submission" date="2014-07" db="EMBL/GenBank/DDBJ databases">
        <authorList>
            <person name="Martin A.A"/>
            <person name="De Silva N."/>
        </authorList>
    </citation>
    <scope>NUCLEOTIDE SEQUENCE</scope>
</reference>
<evidence type="ECO:0000256" key="10">
    <source>
        <dbReference type="RuleBase" id="RU003474"/>
    </source>
</evidence>
<dbReference type="InterPro" id="IPR012164">
    <property type="entry name" value="Rpa12/Rpb9/Rpc10/TFS"/>
</dbReference>
<sequence length="110" mass="12689">MLLFCPECGTLLKVTEHKSHGCNILKCINCSYWQNIPGKIRSKYYPQLKDMDEVLGGPSSWDNAQVTDEKCPKCGGQRAYFMQLQTRSADEPMTIFYRCAANECCHRWKE</sequence>
<evidence type="ECO:0000256" key="1">
    <source>
        <dbReference type="ARBA" id="ARBA00004123"/>
    </source>
</evidence>
<dbReference type="Proteomes" id="UP000035680">
    <property type="component" value="Unassembled WGS sequence"/>
</dbReference>
<keyword evidence="2 7" id="KW-0240">DNA-directed RNA polymerase</keyword>
<comment type="similarity">
    <text evidence="7 10">Belongs to the archaeal rpoM/eukaryotic RPA12/RPB9/RPC11 RNA polymerase family.</text>
</comment>
<dbReference type="SMART" id="SM00661">
    <property type="entry name" value="RPOL9"/>
    <property type="match status" value="1"/>
</dbReference>
<dbReference type="Gene3D" id="2.20.25.10">
    <property type="match status" value="1"/>
</dbReference>
<feature type="binding site" evidence="8">
    <location>
        <position position="74"/>
    </location>
    <ligand>
        <name>Zn(2+)</name>
        <dbReference type="ChEBI" id="CHEBI:29105"/>
        <label>2</label>
    </ligand>
</feature>
<evidence type="ECO:0000313" key="13">
    <source>
        <dbReference type="WBParaSite" id="SVE_0417000.1"/>
    </source>
</evidence>
<feature type="binding site" evidence="8">
    <location>
        <position position="30"/>
    </location>
    <ligand>
        <name>Zn(2+)</name>
        <dbReference type="ChEBI" id="CHEBI:29105"/>
        <label>1</label>
    </ligand>
</feature>
<dbReference type="PANTHER" id="PTHR11239">
    <property type="entry name" value="DNA-DIRECTED RNA POLYMERASE"/>
    <property type="match status" value="1"/>
</dbReference>
<reference evidence="13" key="2">
    <citation type="submission" date="2015-08" db="UniProtKB">
        <authorList>
            <consortium name="WormBaseParasite"/>
        </authorList>
    </citation>
    <scope>IDENTIFICATION</scope>
</reference>
<keyword evidence="12" id="KW-1185">Reference proteome</keyword>
<feature type="domain" description="TFIIS-type" evidence="11">
    <location>
        <begin position="67"/>
        <end position="109"/>
    </location>
</feature>
<dbReference type="PIRSF" id="PIRSF005586">
    <property type="entry name" value="RNApol_RpoM"/>
    <property type="match status" value="1"/>
</dbReference>
<dbReference type="SUPFAM" id="SSF57783">
    <property type="entry name" value="Zinc beta-ribbon"/>
    <property type="match status" value="1"/>
</dbReference>
<feature type="binding site" evidence="8">
    <location>
        <position position="99"/>
    </location>
    <ligand>
        <name>Zn(2+)</name>
        <dbReference type="ChEBI" id="CHEBI:29105"/>
        <label>2</label>
    </ligand>
</feature>
<feature type="binding site" evidence="8">
    <location>
        <position position="8"/>
    </location>
    <ligand>
        <name>Zn(2+)</name>
        <dbReference type="ChEBI" id="CHEBI:29105"/>
        <label>1</label>
    </ligand>
</feature>
<dbReference type="SMART" id="SM00440">
    <property type="entry name" value="ZnF_C2C2"/>
    <property type="match status" value="1"/>
</dbReference>
<dbReference type="GO" id="GO:0006386">
    <property type="term" value="P:termination of RNA polymerase III transcription"/>
    <property type="evidence" value="ECO:0007669"/>
    <property type="project" value="TreeGrafter"/>
</dbReference>
<dbReference type="FunFam" id="2.20.25.10:FF:000051">
    <property type="entry name" value="DNA-directed RNA polymerase subunit"/>
    <property type="match status" value="1"/>
</dbReference>
<feature type="binding site" evidence="8">
    <location>
        <position position="71"/>
    </location>
    <ligand>
        <name>Zn(2+)</name>
        <dbReference type="ChEBI" id="CHEBI:29105"/>
        <label>2</label>
    </ligand>
</feature>
<comment type="subcellular location">
    <subcellularLocation>
        <location evidence="1 7">Nucleus</location>
    </subcellularLocation>
</comment>
<dbReference type="GO" id="GO:0003676">
    <property type="term" value="F:nucleic acid binding"/>
    <property type="evidence" value="ECO:0007669"/>
    <property type="project" value="InterPro"/>
</dbReference>
<evidence type="ECO:0000256" key="5">
    <source>
        <dbReference type="ARBA" id="ARBA00022833"/>
    </source>
</evidence>
<protein>
    <recommendedName>
        <fullName evidence="7">DNA-directed RNA polymerase subunit</fullName>
    </recommendedName>
</protein>
<dbReference type="GO" id="GO:0008270">
    <property type="term" value="F:zinc ion binding"/>
    <property type="evidence" value="ECO:0007669"/>
    <property type="project" value="UniProtKB-KW"/>
</dbReference>
<evidence type="ECO:0000256" key="6">
    <source>
        <dbReference type="ARBA" id="ARBA00023242"/>
    </source>
</evidence>
<dbReference type="InterPro" id="IPR001222">
    <property type="entry name" value="Znf_TFIIS"/>
</dbReference>
<accession>A0A0K0F5S8</accession>